<keyword evidence="6" id="KW-0256">Endoplasmic reticulum</keyword>
<dbReference type="SUPFAM" id="SSF82109">
    <property type="entry name" value="MIR domain"/>
    <property type="match status" value="2"/>
</dbReference>
<feature type="transmembrane region" description="Helical" evidence="13">
    <location>
        <begin position="2278"/>
        <end position="2296"/>
    </location>
</feature>
<keyword evidence="3" id="KW-0813">Transport</keyword>
<evidence type="ECO:0000256" key="6">
    <source>
        <dbReference type="ARBA" id="ARBA00022824"/>
    </source>
</evidence>
<keyword evidence="20" id="KW-1185">Reference proteome</keyword>
<accession>A0ABR2W6A1</accession>
<reference evidence="19 20" key="1">
    <citation type="submission" date="2023-04" db="EMBL/GenBank/DDBJ databases">
        <title>Genome of Basidiobolus ranarum AG-B5.</title>
        <authorList>
            <person name="Stajich J.E."/>
            <person name="Carter-House D."/>
            <person name="Gryganskyi A."/>
        </authorList>
    </citation>
    <scope>NUCLEOTIDE SEQUENCE [LARGE SCALE GENOMIC DNA]</scope>
    <source>
        <strain evidence="19 20">AG-B5</strain>
    </source>
</reference>
<keyword evidence="5" id="KW-0677">Repeat</keyword>
<organism evidence="19 20">
    <name type="scientific">Basidiobolus ranarum</name>
    <dbReference type="NCBI Taxonomy" id="34480"/>
    <lineage>
        <taxon>Eukaryota</taxon>
        <taxon>Fungi</taxon>
        <taxon>Fungi incertae sedis</taxon>
        <taxon>Zoopagomycota</taxon>
        <taxon>Entomophthoromycotina</taxon>
        <taxon>Basidiobolomycetes</taxon>
        <taxon>Basidiobolales</taxon>
        <taxon>Basidiobolaceae</taxon>
        <taxon>Basidiobolus</taxon>
    </lineage>
</organism>
<dbReference type="InterPro" id="IPR013662">
    <property type="entry name" value="RIH_assoc-dom"/>
</dbReference>
<dbReference type="InterPro" id="IPR000493">
    <property type="entry name" value="InsP3_rcpt"/>
</dbReference>
<evidence type="ECO:0000259" key="15">
    <source>
        <dbReference type="Pfam" id="PF01365"/>
    </source>
</evidence>
<evidence type="ECO:0000256" key="5">
    <source>
        <dbReference type="ARBA" id="ARBA00022737"/>
    </source>
</evidence>
<name>A0ABR2W6A1_9FUNG</name>
<dbReference type="Pfam" id="PF02815">
    <property type="entry name" value="MIR"/>
    <property type="match status" value="1"/>
</dbReference>
<dbReference type="InterPro" id="IPR016093">
    <property type="entry name" value="MIR_motif"/>
</dbReference>
<dbReference type="PANTHER" id="PTHR13715">
    <property type="entry name" value="RYANODINE RECEPTOR AND IP3 RECEPTOR"/>
    <property type="match status" value="1"/>
</dbReference>
<dbReference type="EMBL" id="JASJQH010006979">
    <property type="protein sequence ID" value="KAK9721473.1"/>
    <property type="molecule type" value="Genomic_DNA"/>
</dbReference>
<evidence type="ECO:0000256" key="7">
    <source>
        <dbReference type="ARBA" id="ARBA00022989"/>
    </source>
</evidence>
<evidence type="ECO:0000256" key="1">
    <source>
        <dbReference type="ARBA" id="ARBA00004477"/>
    </source>
</evidence>
<evidence type="ECO:0000256" key="12">
    <source>
        <dbReference type="ARBA" id="ARBA00023303"/>
    </source>
</evidence>
<dbReference type="CDD" id="cd23280">
    <property type="entry name" value="beta-trefoil_MIR_itr-1-like"/>
    <property type="match status" value="1"/>
</dbReference>
<keyword evidence="12" id="KW-0407">Ion channel</keyword>
<dbReference type="InterPro" id="IPR000699">
    <property type="entry name" value="RIH_dom"/>
</dbReference>
<feature type="transmembrane region" description="Helical" evidence="13">
    <location>
        <begin position="2129"/>
        <end position="2151"/>
    </location>
</feature>
<dbReference type="InterPro" id="IPR014821">
    <property type="entry name" value="Ins145_P3_rcpt"/>
</dbReference>
<evidence type="ECO:0000256" key="13">
    <source>
        <dbReference type="SAM" id="Phobius"/>
    </source>
</evidence>
<dbReference type="PRINTS" id="PR00779">
    <property type="entry name" value="INSP3RECEPTR"/>
</dbReference>
<comment type="similarity">
    <text evidence="2">Belongs to the InsP3 receptor family.</text>
</comment>
<dbReference type="InterPro" id="IPR005821">
    <property type="entry name" value="Ion_trans_dom"/>
</dbReference>
<keyword evidence="10" id="KW-0675">Receptor</keyword>
<proteinExistence type="inferred from homology"/>
<dbReference type="PANTHER" id="PTHR13715:SF99">
    <property type="entry name" value="INOSITOL 1,4,5-TRISPHOSPHATE RECEPTOR-LIKE PROTEIN A"/>
    <property type="match status" value="1"/>
</dbReference>
<feature type="transmembrane region" description="Helical" evidence="13">
    <location>
        <begin position="2343"/>
        <end position="2370"/>
    </location>
</feature>
<protein>
    <submittedName>
        <fullName evidence="19">Uncharacterized protein</fullName>
    </submittedName>
</protein>
<evidence type="ECO:0000259" key="18">
    <source>
        <dbReference type="Pfam" id="PF08709"/>
    </source>
</evidence>
<dbReference type="Pfam" id="PF01365">
    <property type="entry name" value="RYDR_ITPR"/>
    <property type="match status" value="1"/>
</dbReference>
<keyword evidence="8" id="KW-0406">Ion transport</keyword>
<evidence type="ECO:0000313" key="19">
    <source>
        <dbReference type="EMBL" id="KAK9721473.1"/>
    </source>
</evidence>
<evidence type="ECO:0000259" key="17">
    <source>
        <dbReference type="Pfam" id="PF08454"/>
    </source>
</evidence>
<dbReference type="Gene3D" id="1.10.287.70">
    <property type="match status" value="1"/>
</dbReference>
<evidence type="ECO:0000256" key="8">
    <source>
        <dbReference type="ARBA" id="ARBA00023065"/>
    </source>
</evidence>
<dbReference type="Gene3D" id="1.25.10.30">
    <property type="entry name" value="IP3 receptor type 1 binding core, RIH domain"/>
    <property type="match status" value="1"/>
</dbReference>
<feature type="domain" description="Inositol 1,4,5-trisphosphate/ryanodine receptor" evidence="18">
    <location>
        <begin position="10"/>
        <end position="241"/>
    </location>
</feature>
<evidence type="ECO:0000256" key="2">
    <source>
        <dbReference type="ARBA" id="ARBA00009453"/>
    </source>
</evidence>
<dbReference type="Pfam" id="PF08709">
    <property type="entry name" value="Ins145_P3_rec"/>
    <property type="match status" value="1"/>
</dbReference>
<evidence type="ECO:0000259" key="14">
    <source>
        <dbReference type="Pfam" id="PF00520"/>
    </source>
</evidence>
<evidence type="ECO:0000256" key="9">
    <source>
        <dbReference type="ARBA" id="ARBA00023136"/>
    </source>
</evidence>
<evidence type="ECO:0000256" key="11">
    <source>
        <dbReference type="ARBA" id="ARBA00023286"/>
    </source>
</evidence>
<dbReference type="Pfam" id="PF00520">
    <property type="entry name" value="Ion_trans"/>
    <property type="match status" value="1"/>
</dbReference>
<evidence type="ECO:0000313" key="20">
    <source>
        <dbReference type="Proteomes" id="UP001479436"/>
    </source>
</evidence>
<evidence type="ECO:0000256" key="3">
    <source>
        <dbReference type="ARBA" id="ARBA00022448"/>
    </source>
</evidence>
<dbReference type="Gene3D" id="2.80.10.50">
    <property type="match status" value="2"/>
</dbReference>
<evidence type="ECO:0000256" key="4">
    <source>
        <dbReference type="ARBA" id="ARBA00022692"/>
    </source>
</evidence>
<feature type="transmembrane region" description="Helical" evidence="13">
    <location>
        <begin position="2226"/>
        <end position="2244"/>
    </location>
</feature>
<comment type="caution">
    <text evidence="19">The sequence shown here is derived from an EMBL/GenBank/DDBJ whole genome shotgun (WGS) entry which is preliminary data.</text>
</comment>
<dbReference type="Proteomes" id="UP001479436">
    <property type="component" value="Unassembled WGS sequence"/>
</dbReference>
<evidence type="ECO:0000256" key="10">
    <source>
        <dbReference type="ARBA" id="ARBA00023170"/>
    </source>
</evidence>
<feature type="domain" description="MIR" evidence="16">
    <location>
        <begin position="254"/>
        <end position="406"/>
    </location>
</feature>
<dbReference type="InterPro" id="IPR035910">
    <property type="entry name" value="RyR/IP3R_RIH_dom_sf"/>
</dbReference>
<comment type="subcellular location">
    <subcellularLocation>
        <location evidence="1">Endoplasmic reticulum membrane</location>
        <topology evidence="1">Multi-pass membrane protein</topology>
    </subcellularLocation>
</comment>
<keyword evidence="4 13" id="KW-0812">Transmembrane</keyword>
<gene>
    <name evidence="19" type="ORF">K7432_003395</name>
</gene>
<dbReference type="Pfam" id="PF08454">
    <property type="entry name" value="RIH_assoc"/>
    <property type="match status" value="1"/>
</dbReference>
<sequence length="2502" mass="288646">MARSMKREVEEFLRIGDDILLSSEIGGLLFTEGPIQPRVYLRDDSSQSDFFHDVNSYIFRLEPQYNYEANKTLRKIFTALKNPLFFETPGEVLNSEEVLEETNPQLEKLRKAALSENEYNRAECQRLKGKVVLYGQIIQLRNIHHNKYLRVNTNQTTTHKGTTLIIDLSKMTSKKNFFRILPKHRIRGEGEPVRLGDSVVLQSIKTEGYLKAGLSMFTHEVFKTRLHEVYNSLNAFGWKVHCFSPIQTLSSRRLKGGHFIRLYHKEKEGYLQNLLGTNRVAVRPHVFNPLNPQESDSSLTFWQITLESTFNGGLLKGGVRCRIKCPISRLYLQVDLNSKTSDAVSGKILYKIILGPRDPDDDNTLFELQSLESDDTNIITGSYTKFRHVRTQTWLHLHDVDEEDASKATNSLQRQYSFLIHTGRSDGFAVMATNQTSFDDCFTITRVDSELGETFNFVNSMTPHLDHFLVKPRAATARKAFPIDAEEDEKIKKILTSLIYFSSRSGEMDPNRRIGLPIVAHQDILRDSGIMAKILLFLRAPFSLNVRRALRNDFKANVDEVEGEAEVSLEDLKKDPVLNEMLSLSYRLTSQFLLGDHSVNQKYIFDYFPTFCKHIQYNLEVTQVIICLLHGNRELIEKITPEQIDFFVSGALAKRDPMFLDILITLCSCNDTPIRQHQDYIATQILSKLLFPEVEYRNGMTYIFDETDNVSVEMHEYFIRKPSQARYFEAILKFINAVCLGRNENSLSLVTEVYLKVSLEKCLVCLFNEKLPLEIRTQYCNLIRVLYVDVYPMSPISEDLIFVESEITNSSNYSVEGSLANIQSIKKLTKWIRAFFTTHPRVTKDEKLNTLIFSVLKLIKGLASFGFYHEHITIVSLIRTLTTLLDGRTDTDEYGLIDESKKIVDRSTISDERFHYIEKNKMIIDIKIEICTVLELLFNLRTEIRVRKLLYIWLKNEGDQKRLSTLDSKNSDKVNSWESAIEIIIKRIFMETRYINRETDMMPILIDLIKYRNQRLKQGSIVVMHRLYCDYEELFEKSKKSFILTQSQDIQVYYWIRPRVTMFLTLSLQHSHEHTGTRKMKEILTDFTDLCSGAVVVNFEGNLVPGPAAAKERNIIAQKILFNMEMHSYVIDYLHRNTYGERKAEWFNEDVLDLFWASLSFLSVCCYDDRELHGTILIQNIDLLFELVSYDARMVEPLIDIFSKSVNLCLRVEEHHMQRLLELSKGYCGEYLRLLRALVKVSGKIIKRNQLYIADLLLEKKDEYIVLEANQDTKSEPYFEPPPVSYQAALIDLVATCAEGENSLQSIFQSILPADQILDVLANQESDYLIERAYLRFFIAVYLWTSRQGTTGTSYIFENPLIWTYVEKLCRLLTSFNHDLRNTDLQENKAEMEIKSTYIYESVLIFLRLLFDIYFSSQKSPVAQFDAAEDHRELGNNIVDELAALAELPPKSPKHLKHLTNCLDTLIIESNLYGNKRRAVSKSLFNSLRSVQPKRTSVESISIALGTLNQNFQNFLHRMMTSGKIVESEKEEFRQLSLHFPLEESHTLGEYSIVSLVEYLSGRLNDVEDSRKEIYDIRTMRILRNLVNNVTDEIEHMHHLDEPLEWARLQQRKIEIQNKLNKLGCTLMAEKLLSSNSQQIYISAMKLLNAMLDGGNKKVQDTLENYFLGTRVERFFYCVHHKLREGILSLRKAKELLVVDAKKKERSSTLSSKIRRRLRGHKSGLSVSTSNFLNQILSHSDDVPIITLNLSHTKDDNKISKYLQHEDKTDLGTTAQDFEAICHLMRLLQLMVEGHNYSLQTYFSAQGDNIKSFNLVTGVVDYLHAIVPITSLQDENLIFQTMPVITQVFDTIIEMAQGCISNQVSIFNAKIVQSVNIILREPFHQCPAEQAVELKGKAVLCLLSLLEGGNIEAKSIFREMANTLDLDTINRNLRNLFEQSKNVTWKPGKQSAIDSGFLYCMLIMTLFPALTKEQQYRFQNEPAFTFFKRNTGQIEILRELSPGDKRVVPVLFPIPEVCRYLREDTKEHFLWNVKRDSADGKIEDFVTKSEDIIYEIESQARVARNWYLSALSGYHSLWWQSAYLMTLLLNILGLMCAAAPEEAVGGGGELFLGYGCHWLTEAVRISFGLIHLLLWALSSGEFLLIQLPILINRKRLEKLNQLRKQKAKEDAHLQSLEIGFMNDEDTSDNSQNDTSTQFSAIISEGESLSPSNFIEKTMYFVMEPKALYHVFMVLLSIGGLRYHMLYSIHLLDFIYRDQILQGVIASVTVNINSLTKTVLLGVIIIYVYSVVGFVYFRHSFDSEQGLYCDTLLDCFVTVLAYGIRAGGGLGDVLQAPVHGDNSYAYRIILDLSFFLIVIIFLLNVIFGIIFDTFGSLRDERSSIQNDMKSVCFICNISATEFQRHAKGFEHHIKHDHNIWQYLFFLVHLKTKDVTEYTSQESYVAEMLKDNDYSFFPVNRALCLRQREKHDDQRITNLEEMIASLVTRIEQHTIPQSTKSKHY</sequence>
<feature type="domain" description="RyR/IP3R Homology associated" evidence="17">
    <location>
        <begin position="1776"/>
        <end position="1878"/>
    </location>
</feature>
<keyword evidence="11" id="KW-1071">Ligand-gated ion channel</keyword>
<evidence type="ECO:0000259" key="16">
    <source>
        <dbReference type="Pfam" id="PF02815"/>
    </source>
</evidence>
<feature type="domain" description="RIH" evidence="15">
    <location>
        <begin position="493"/>
        <end position="687"/>
    </location>
</feature>
<dbReference type="InterPro" id="IPR015925">
    <property type="entry name" value="Ryanodine_IP3_receptor"/>
</dbReference>
<dbReference type="SUPFAM" id="SSF100909">
    <property type="entry name" value="IP3 receptor type 1 binding core, domain 2"/>
    <property type="match status" value="2"/>
</dbReference>
<keyword evidence="9 13" id="KW-0472">Membrane</keyword>
<dbReference type="InterPro" id="IPR036300">
    <property type="entry name" value="MIR_dom_sf"/>
</dbReference>
<feature type="domain" description="Ion transport" evidence="14">
    <location>
        <begin position="2244"/>
        <end position="2380"/>
    </location>
</feature>
<keyword evidence="7 13" id="KW-1133">Transmembrane helix</keyword>